<keyword evidence="2" id="KW-0288">FMN</keyword>
<dbReference type="OrthoDB" id="39103at2759"/>
<protein>
    <recommendedName>
        <fullName evidence="4">PAS domain-containing protein</fullName>
    </recommendedName>
</protein>
<keyword evidence="1" id="KW-0285">Flavoprotein</keyword>
<feature type="domain" description="PAS" evidence="4">
    <location>
        <begin position="36"/>
        <end position="82"/>
    </location>
</feature>
<gene>
    <name evidence="5" type="ORF">AURANDRAFT_30588</name>
</gene>
<dbReference type="InterPro" id="IPR000014">
    <property type="entry name" value="PAS"/>
</dbReference>
<dbReference type="PANTHER" id="PTHR47429">
    <property type="entry name" value="PROTEIN TWIN LOV 1"/>
    <property type="match status" value="1"/>
</dbReference>
<evidence type="ECO:0000313" key="6">
    <source>
        <dbReference type="Proteomes" id="UP000002729"/>
    </source>
</evidence>
<keyword evidence="3" id="KW-0157">Chromophore</keyword>
<keyword evidence="6" id="KW-1185">Reference proteome</keyword>
<dbReference type="Pfam" id="PF13426">
    <property type="entry name" value="PAS_9"/>
    <property type="match status" value="1"/>
</dbReference>
<dbReference type="eggNOG" id="ENOG502S3IW">
    <property type="taxonomic scope" value="Eukaryota"/>
</dbReference>
<dbReference type="PANTHER" id="PTHR47429:SF2">
    <property type="entry name" value="PROTEIN TWIN LOV 1"/>
    <property type="match status" value="1"/>
</dbReference>
<dbReference type="PROSITE" id="PS50112">
    <property type="entry name" value="PAS"/>
    <property type="match status" value="1"/>
</dbReference>
<dbReference type="KEGG" id="aaf:AURANDRAFT_30588"/>
<dbReference type="SUPFAM" id="SSF55785">
    <property type="entry name" value="PYP-like sensor domain (PAS domain)"/>
    <property type="match status" value="1"/>
</dbReference>
<organism evidence="6">
    <name type="scientific">Aureococcus anophagefferens</name>
    <name type="common">Harmful bloom alga</name>
    <dbReference type="NCBI Taxonomy" id="44056"/>
    <lineage>
        <taxon>Eukaryota</taxon>
        <taxon>Sar</taxon>
        <taxon>Stramenopiles</taxon>
        <taxon>Ochrophyta</taxon>
        <taxon>Pelagophyceae</taxon>
        <taxon>Pelagomonadales</taxon>
        <taxon>Pelagomonadaceae</taxon>
        <taxon>Aureococcus</taxon>
    </lineage>
</organism>
<dbReference type="GeneID" id="20220906"/>
<feature type="non-terminal residue" evidence="5">
    <location>
        <position position="125"/>
    </location>
</feature>
<dbReference type="Gene3D" id="3.30.450.20">
    <property type="entry name" value="PAS domain"/>
    <property type="match status" value="1"/>
</dbReference>
<evidence type="ECO:0000256" key="3">
    <source>
        <dbReference type="ARBA" id="ARBA00022991"/>
    </source>
</evidence>
<dbReference type="RefSeq" id="XP_009039754.1">
    <property type="nucleotide sequence ID" value="XM_009041506.1"/>
</dbReference>
<dbReference type="NCBIfam" id="TIGR00229">
    <property type="entry name" value="sensory_box"/>
    <property type="match status" value="1"/>
</dbReference>
<proteinExistence type="predicted"/>
<dbReference type="AlphaFoldDB" id="F0YGV8"/>
<evidence type="ECO:0000256" key="1">
    <source>
        <dbReference type="ARBA" id="ARBA00022630"/>
    </source>
</evidence>
<evidence type="ECO:0000259" key="4">
    <source>
        <dbReference type="PROSITE" id="PS50112"/>
    </source>
</evidence>
<dbReference type="Proteomes" id="UP000002729">
    <property type="component" value="Unassembled WGS sequence"/>
</dbReference>
<sequence length="125" mass="14295">MAPQDADEWLSSFITFAETWPACIVVSDMTIPGAPMVYVNPEFCRVTEYPREEAVGRNCRFLQGPDTEPESIQVIQETLCKGEDCHVLLTNYRKSGDKFKNLLSMRPVYDADDVYRYTIGVQFEV</sequence>
<dbReference type="InterPro" id="IPR035965">
    <property type="entry name" value="PAS-like_dom_sf"/>
</dbReference>
<evidence type="ECO:0000313" key="5">
    <source>
        <dbReference type="EMBL" id="EGB05623.1"/>
    </source>
</evidence>
<dbReference type="EMBL" id="GL833140">
    <property type="protein sequence ID" value="EGB05623.1"/>
    <property type="molecule type" value="Genomic_DNA"/>
</dbReference>
<name>F0YGV8_AURAN</name>
<dbReference type="GO" id="GO:0005634">
    <property type="term" value="C:nucleus"/>
    <property type="evidence" value="ECO:0007669"/>
    <property type="project" value="TreeGrafter"/>
</dbReference>
<dbReference type="CDD" id="cd00130">
    <property type="entry name" value="PAS"/>
    <property type="match status" value="1"/>
</dbReference>
<accession>F0YGV8</accession>
<reference evidence="5 6" key="1">
    <citation type="journal article" date="2011" name="Proc. Natl. Acad. Sci. U.S.A.">
        <title>Niche of harmful alga Aureococcus anophagefferens revealed through ecogenomics.</title>
        <authorList>
            <person name="Gobler C.J."/>
            <person name="Berry D.L."/>
            <person name="Dyhrman S.T."/>
            <person name="Wilhelm S.W."/>
            <person name="Salamov A."/>
            <person name="Lobanov A.V."/>
            <person name="Zhang Y."/>
            <person name="Collier J.L."/>
            <person name="Wurch L.L."/>
            <person name="Kustka A.B."/>
            <person name="Dill B.D."/>
            <person name="Shah M."/>
            <person name="VerBerkmoes N.C."/>
            <person name="Kuo A."/>
            <person name="Terry A."/>
            <person name="Pangilinan J."/>
            <person name="Lindquist E.A."/>
            <person name="Lucas S."/>
            <person name="Paulsen I.T."/>
            <person name="Hattenrath-Lehmann T.K."/>
            <person name="Talmage S.C."/>
            <person name="Walker E.A."/>
            <person name="Koch F."/>
            <person name="Burson A.M."/>
            <person name="Marcoval M.A."/>
            <person name="Tang Y.Z."/>
            <person name="Lecleir G.R."/>
            <person name="Coyne K.J."/>
            <person name="Berg G.M."/>
            <person name="Bertrand E.M."/>
            <person name="Saito M.A."/>
            <person name="Gladyshev V.N."/>
            <person name="Grigoriev I.V."/>
        </authorList>
    </citation>
    <scope>NUCLEOTIDE SEQUENCE [LARGE SCALE GENOMIC DNA]</scope>
    <source>
        <strain evidence="6">CCMP 1984</strain>
    </source>
</reference>
<dbReference type="InParanoid" id="F0YGV8"/>
<evidence type="ECO:0000256" key="2">
    <source>
        <dbReference type="ARBA" id="ARBA00022643"/>
    </source>
</evidence>